<keyword evidence="5" id="KW-0479">Metal-binding</keyword>
<feature type="domain" description="LITAF" evidence="9">
    <location>
        <begin position="1"/>
        <end position="76"/>
    </location>
</feature>
<dbReference type="GO" id="GO:0031902">
    <property type="term" value="C:late endosome membrane"/>
    <property type="evidence" value="ECO:0007669"/>
    <property type="project" value="UniProtKB-SubCell"/>
</dbReference>
<dbReference type="InterPro" id="IPR037519">
    <property type="entry name" value="LITAF_fam"/>
</dbReference>
<evidence type="ECO:0000256" key="1">
    <source>
        <dbReference type="ARBA" id="ARBA00004414"/>
    </source>
</evidence>
<evidence type="ECO:0000313" key="11">
    <source>
        <dbReference type="WBParaSite" id="jg18232"/>
    </source>
</evidence>
<feature type="transmembrane region" description="Helical" evidence="8">
    <location>
        <begin position="33"/>
        <end position="53"/>
    </location>
</feature>
<evidence type="ECO:0000313" key="10">
    <source>
        <dbReference type="Proteomes" id="UP000887574"/>
    </source>
</evidence>
<dbReference type="InterPro" id="IPR006629">
    <property type="entry name" value="LITAF"/>
</dbReference>
<dbReference type="Pfam" id="PF10601">
    <property type="entry name" value="zf-LITAF-like"/>
    <property type="match status" value="1"/>
</dbReference>
<evidence type="ECO:0000256" key="5">
    <source>
        <dbReference type="ARBA" id="ARBA00022723"/>
    </source>
</evidence>
<dbReference type="WBParaSite" id="jg18232">
    <property type="protein sequence ID" value="jg18232"/>
    <property type="gene ID" value="jg18232"/>
</dbReference>
<name>A0A915DCM2_9BILA</name>
<dbReference type="SMART" id="SM00714">
    <property type="entry name" value="LITAF"/>
    <property type="match status" value="1"/>
</dbReference>
<dbReference type="Proteomes" id="UP000887574">
    <property type="component" value="Unplaced"/>
</dbReference>
<comment type="similarity">
    <text evidence="4">Belongs to the CDIP1/LITAF family.</text>
</comment>
<dbReference type="PANTHER" id="PTHR23292:SF6">
    <property type="entry name" value="FI16602P1-RELATED"/>
    <property type="match status" value="1"/>
</dbReference>
<evidence type="ECO:0000256" key="4">
    <source>
        <dbReference type="ARBA" id="ARBA00005975"/>
    </source>
</evidence>
<dbReference type="PANTHER" id="PTHR23292">
    <property type="entry name" value="LIPOPOLYSACCHARIDE-INDUCED TUMOR NECROSIS FACTOR-ALPHA FACTOR"/>
    <property type="match status" value="1"/>
</dbReference>
<keyword evidence="10" id="KW-1185">Reference proteome</keyword>
<evidence type="ECO:0000259" key="9">
    <source>
        <dbReference type="PROSITE" id="PS51837"/>
    </source>
</evidence>
<dbReference type="PROSITE" id="PS51837">
    <property type="entry name" value="LITAF"/>
    <property type="match status" value="1"/>
</dbReference>
<keyword evidence="8" id="KW-1133">Transmembrane helix</keyword>
<keyword evidence="6" id="KW-0862">Zinc</keyword>
<keyword evidence="8" id="KW-0812">Transmembrane</keyword>
<evidence type="ECO:0000256" key="7">
    <source>
        <dbReference type="ARBA" id="ARBA00023136"/>
    </source>
</evidence>
<protein>
    <submittedName>
        <fullName evidence="11">LITAF domain-containing protein</fullName>
    </submittedName>
</protein>
<dbReference type="AlphaFoldDB" id="A0A915DCM2"/>
<evidence type="ECO:0000256" key="3">
    <source>
        <dbReference type="ARBA" id="ARBA00004630"/>
    </source>
</evidence>
<organism evidence="10 11">
    <name type="scientific">Ditylenchus dipsaci</name>
    <dbReference type="NCBI Taxonomy" id="166011"/>
    <lineage>
        <taxon>Eukaryota</taxon>
        <taxon>Metazoa</taxon>
        <taxon>Ecdysozoa</taxon>
        <taxon>Nematoda</taxon>
        <taxon>Chromadorea</taxon>
        <taxon>Rhabditida</taxon>
        <taxon>Tylenchina</taxon>
        <taxon>Tylenchomorpha</taxon>
        <taxon>Sphaerularioidea</taxon>
        <taxon>Anguinidae</taxon>
        <taxon>Anguininae</taxon>
        <taxon>Ditylenchus</taxon>
    </lineage>
</organism>
<proteinExistence type="inferred from homology"/>
<sequence length="77" mass="8644">MATVMPFGRQSARLRCPQCNANVLTATKEKPGIMAWVFCVLLVNACLCCVPFCCKHCLDTEHYCPNCYCYLGKHRAP</sequence>
<accession>A0A915DCM2</accession>
<dbReference type="GO" id="GO:0005765">
    <property type="term" value="C:lysosomal membrane"/>
    <property type="evidence" value="ECO:0007669"/>
    <property type="project" value="UniProtKB-SubCell"/>
</dbReference>
<reference evidence="11" key="1">
    <citation type="submission" date="2022-11" db="UniProtKB">
        <authorList>
            <consortium name="WormBaseParasite"/>
        </authorList>
    </citation>
    <scope>IDENTIFICATION</scope>
</reference>
<keyword evidence="7 8" id="KW-0472">Membrane</keyword>
<evidence type="ECO:0000256" key="2">
    <source>
        <dbReference type="ARBA" id="ARBA00004481"/>
    </source>
</evidence>
<dbReference type="GO" id="GO:0008270">
    <property type="term" value="F:zinc ion binding"/>
    <property type="evidence" value="ECO:0007669"/>
    <property type="project" value="TreeGrafter"/>
</dbReference>
<evidence type="ECO:0000256" key="8">
    <source>
        <dbReference type="SAM" id="Phobius"/>
    </source>
</evidence>
<comment type="subcellular location">
    <subcellularLocation>
        <location evidence="2">Endosome membrane</location>
        <topology evidence="2">Peripheral membrane protein</topology>
    </subcellularLocation>
    <subcellularLocation>
        <location evidence="1">Late endosome membrane</location>
    </subcellularLocation>
    <subcellularLocation>
        <location evidence="3">Lysosome membrane</location>
        <topology evidence="3">Peripheral membrane protein</topology>
        <orientation evidence="3">Cytoplasmic side</orientation>
    </subcellularLocation>
</comment>
<evidence type="ECO:0000256" key="6">
    <source>
        <dbReference type="ARBA" id="ARBA00022833"/>
    </source>
</evidence>